<accession>A0ABP8NQ99</accession>
<dbReference type="Proteomes" id="UP001501175">
    <property type="component" value="Unassembled WGS sequence"/>
</dbReference>
<evidence type="ECO:0000256" key="1">
    <source>
        <dbReference type="SAM" id="Phobius"/>
    </source>
</evidence>
<organism evidence="2 3">
    <name type="scientific">Nibrella saemangeumensis</name>
    <dbReference type="NCBI Taxonomy" id="1084526"/>
    <lineage>
        <taxon>Bacteria</taxon>
        <taxon>Pseudomonadati</taxon>
        <taxon>Bacteroidota</taxon>
        <taxon>Cytophagia</taxon>
        <taxon>Cytophagales</taxon>
        <taxon>Spirosomataceae</taxon>
        <taxon>Nibrella</taxon>
    </lineage>
</organism>
<dbReference type="NCBIfam" id="TIGR00807">
    <property type="entry name" value="malonate_madL"/>
    <property type="match status" value="1"/>
</dbReference>
<reference evidence="3" key="1">
    <citation type="journal article" date="2019" name="Int. J. Syst. Evol. Microbiol.">
        <title>The Global Catalogue of Microorganisms (GCM) 10K type strain sequencing project: providing services to taxonomists for standard genome sequencing and annotation.</title>
        <authorList>
            <consortium name="The Broad Institute Genomics Platform"/>
            <consortium name="The Broad Institute Genome Sequencing Center for Infectious Disease"/>
            <person name="Wu L."/>
            <person name="Ma J."/>
        </authorList>
    </citation>
    <scope>NUCLEOTIDE SEQUENCE [LARGE SCALE GENOMIC DNA]</scope>
    <source>
        <strain evidence="3">JCM 17927</strain>
    </source>
</reference>
<feature type="transmembrane region" description="Helical" evidence="1">
    <location>
        <begin position="90"/>
        <end position="112"/>
    </location>
</feature>
<keyword evidence="1" id="KW-0472">Membrane</keyword>
<gene>
    <name evidence="2" type="primary">madL</name>
    <name evidence="2" type="ORF">GCM10023189_55310</name>
</gene>
<dbReference type="InterPro" id="IPR004690">
    <property type="entry name" value="Maln_transptMadL"/>
</dbReference>
<protein>
    <submittedName>
        <fullName evidence="2">Malonate transporter subunit MadL</fullName>
    </submittedName>
</protein>
<evidence type="ECO:0000313" key="2">
    <source>
        <dbReference type="EMBL" id="GAA4469060.1"/>
    </source>
</evidence>
<keyword evidence="1" id="KW-1133">Transmembrane helix</keyword>
<dbReference type="EMBL" id="BAABHD010000084">
    <property type="protein sequence ID" value="GAA4469060.1"/>
    <property type="molecule type" value="Genomic_DNA"/>
</dbReference>
<comment type="caution">
    <text evidence="2">The sequence shown here is derived from an EMBL/GenBank/DDBJ whole genome shotgun (WGS) entry which is preliminary data.</text>
</comment>
<name>A0ABP8NQ99_9BACT</name>
<sequence>MTIYGVAILAFCYVIGQLTGELLGHLIGIDANVGGVGFAMLLLILVNDWFTKKGYMDKLTESGIQFWSQLYIPIVVAMSAIQNVKLAVSSGFIAILAGTVPVVLCVSTIPLLTKLAKPKSTDHHGHYHPVP</sequence>
<feature type="transmembrane region" description="Helical" evidence="1">
    <location>
        <begin position="66"/>
        <end position="84"/>
    </location>
</feature>
<dbReference type="RefSeq" id="WP_345249300.1">
    <property type="nucleotide sequence ID" value="NZ_BAABHD010000084.1"/>
</dbReference>
<keyword evidence="1" id="KW-0812">Transmembrane</keyword>
<keyword evidence="3" id="KW-1185">Reference proteome</keyword>
<dbReference type="Pfam" id="PF03817">
    <property type="entry name" value="MadL"/>
    <property type="match status" value="1"/>
</dbReference>
<feature type="transmembrane region" description="Helical" evidence="1">
    <location>
        <begin position="26"/>
        <end position="46"/>
    </location>
</feature>
<proteinExistence type="predicted"/>
<evidence type="ECO:0000313" key="3">
    <source>
        <dbReference type="Proteomes" id="UP001501175"/>
    </source>
</evidence>